<keyword evidence="5" id="KW-1185">Reference proteome</keyword>
<dbReference type="GO" id="GO:0003677">
    <property type="term" value="F:DNA binding"/>
    <property type="evidence" value="ECO:0007669"/>
    <property type="project" value="UniProtKB-UniRule"/>
</dbReference>
<dbReference type="OrthoDB" id="6430772at2"/>
<dbReference type="PANTHER" id="PTHR43479">
    <property type="entry name" value="ACREF/ENVCD OPERON REPRESSOR-RELATED"/>
    <property type="match status" value="1"/>
</dbReference>
<protein>
    <submittedName>
        <fullName evidence="4">TetR/AcrR family transcriptional regulator</fullName>
    </submittedName>
</protein>
<dbReference type="InterPro" id="IPR009057">
    <property type="entry name" value="Homeodomain-like_sf"/>
</dbReference>
<dbReference type="PROSITE" id="PS50977">
    <property type="entry name" value="HTH_TETR_2"/>
    <property type="match status" value="1"/>
</dbReference>
<evidence type="ECO:0000256" key="1">
    <source>
        <dbReference type="ARBA" id="ARBA00023125"/>
    </source>
</evidence>
<dbReference type="Gene3D" id="1.10.357.10">
    <property type="entry name" value="Tetracycline Repressor, domain 2"/>
    <property type="match status" value="1"/>
</dbReference>
<dbReference type="PANTHER" id="PTHR43479:SF11">
    <property type="entry name" value="ACREF_ENVCD OPERON REPRESSOR-RELATED"/>
    <property type="match status" value="1"/>
</dbReference>
<feature type="domain" description="HTH tetR-type" evidence="3">
    <location>
        <begin position="11"/>
        <end position="71"/>
    </location>
</feature>
<dbReference type="PRINTS" id="PR00455">
    <property type="entry name" value="HTHTETR"/>
</dbReference>
<dbReference type="Proteomes" id="UP000321204">
    <property type="component" value="Chromosome"/>
</dbReference>
<organism evidence="4 5">
    <name type="scientific">Flavisolibacter ginsenosidimutans</name>
    <dbReference type="NCBI Taxonomy" id="661481"/>
    <lineage>
        <taxon>Bacteria</taxon>
        <taxon>Pseudomonadati</taxon>
        <taxon>Bacteroidota</taxon>
        <taxon>Chitinophagia</taxon>
        <taxon>Chitinophagales</taxon>
        <taxon>Chitinophagaceae</taxon>
        <taxon>Flavisolibacter</taxon>
    </lineage>
</organism>
<dbReference type="AlphaFoldDB" id="A0A5B8UKZ8"/>
<dbReference type="InterPro" id="IPR050624">
    <property type="entry name" value="HTH-type_Tx_Regulator"/>
</dbReference>
<dbReference type="InterPro" id="IPR001647">
    <property type="entry name" value="HTH_TetR"/>
</dbReference>
<sequence length="194" mass="22190">MYFCAVRTKDESKIAAIYKATLSLVKERGLAGITMSDISREASIATGTLYIYFKNKDELIKALFCECREKSAKEYFAGVEATESFEEKMRTVFINIVRYKMTHFDVSAFLEQSYHSPFVCITDLKKKQKALNPLFALIEEGIEKKKIKNVAPDLVLSYLFGIVNEMVKKAYFSNKKLSSETTGQLYAMFRDGIR</sequence>
<reference evidence="4 5" key="1">
    <citation type="journal article" date="2015" name="Int. J. Syst. Evol. Microbiol.">
        <title>Flavisolibacter ginsenosidimutans sp. nov., with ginsenoside-converting activity isolated from soil used for cultivating ginseng.</title>
        <authorList>
            <person name="Zhao Y."/>
            <person name="Liu Q."/>
            <person name="Kang M.S."/>
            <person name="Jin F."/>
            <person name="Yu H."/>
            <person name="Im W.T."/>
        </authorList>
    </citation>
    <scope>NUCLEOTIDE SEQUENCE [LARGE SCALE GENOMIC DNA]</scope>
    <source>
        <strain evidence="4 5">Gsoil 636</strain>
    </source>
</reference>
<gene>
    <name evidence="4" type="ORF">FSB75_14795</name>
</gene>
<dbReference type="SUPFAM" id="SSF48498">
    <property type="entry name" value="Tetracyclin repressor-like, C-terminal domain"/>
    <property type="match status" value="1"/>
</dbReference>
<evidence type="ECO:0000313" key="4">
    <source>
        <dbReference type="EMBL" id="QEC57116.1"/>
    </source>
</evidence>
<dbReference type="InterPro" id="IPR023772">
    <property type="entry name" value="DNA-bd_HTH_TetR-type_CS"/>
</dbReference>
<feature type="DNA-binding region" description="H-T-H motif" evidence="2">
    <location>
        <begin position="34"/>
        <end position="53"/>
    </location>
</feature>
<dbReference type="Pfam" id="PF00440">
    <property type="entry name" value="TetR_N"/>
    <property type="match status" value="1"/>
</dbReference>
<keyword evidence="1 2" id="KW-0238">DNA-binding</keyword>
<evidence type="ECO:0000256" key="2">
    <source>
        <dbReference type="PROSITE-ProRule" id="PRU00335"/>
    </source>
</evidence>
<proteinExistence type="predicted"/>
<evidence type="ECO:0000313" key="5">
    <source>
        <dbReference type="Proteomes" id="UP000321204"/>
    </source>
</evidence>
<dbReference type="EMBL" id="CP042433">
    <property type="protein sequence ID" value="QEC57116.1"/>
    <property type="molecule type" value="Genomic_DNA"/>
</dbReference>
<evidence type="ECO:0000259" key="3">
    <source>
        <dbReference type="PROSITE" id="PS50977"/>
    </source>
</evidence>
<name>A0A5B8UKZ8_9BACT</name>
<dbReference type="PROSITE" id="PS01081">
    <property type="entry name" value="HTH_TETR_1"/>
    <property type="match status" value="1"/>
</dbReference>
<dbReference type="SUPFAM" id="SSF46689">
    <property type="entry name" value="Homeodomain-like"/>
    <property type="match status" value="1"/>
</dbReference>
<dbReference type="KEGG" id="fgg:FSB75_14795"/>
<dbReference type="InterPro" id="IPR036271">
    <property type="entry name" value="Tet_transcr_reg_TetR-rel_C_sf"/>
</dbReference>
<accession>A0A5B8UKZ8</accession>